<protein>
    <recommendedName>
        <fullName evidence="3">HEAT repeat-containing protein</fullName>
    </recommendedName>
</protein>
<name>A0A1I0W6Y4_9RHOB</name>
<dbReference type="InterPro" id="IPR016024">
    <property type="entry name" value="ARM-type_fold"/>
</dbReference>
<evidence type="ECO:0000313" key="2">
    <source>
        <dbReference type="Proteomes" id="UP000198796"/>
    </source>
</evidence>
<proteinExistence type="predicted"/>
<dbReference type="Gene3D" id="1.25.10.10">
    <property type="entry name" value="Leucine-rich Repeat Variant"/>
    <property type="match status" value="1"/>
</dbReference>
<keyword evidence="2" id="KW-1185">Reference proteome</keyword>
<dbReference type="InterPro" id="IPR011989">
    <property type="entry name" value="ARM-like"/>
</dbReference>
<dbReference type="SUPFAM" id="SSF48371">
    <property type="entry name" value="ARM repeat"/>
    <property type="match status" value="1"/>
</dbReference>
<sequence length="178" mass="19578">MIGENRALTNVYDLREELIEYDGQSVSMLSEISTRHLGRTGFLSELTDLASDDDPGVSEGATWIIRDLLEGGQSLLSQDVERLVGGLGDITAWQAQLHVCQSMGYISVSGEAALTLECWLTALLDAPRPFLRAWAVDALCRLRPASSDTHALLKRMETDEAASVRARVRNLKAEFVTK</sequence>
<accession>A0A1I0W6Y4</accession>
<organism evidence="1 2">
    <name type="scientific">Poseidonocella pacifica</name>
    <dbReference type="NCBI Taxonomy" id="871651"/>
    <lineage>
        <taxon>Bacteria</taxon>
        <taxon>Pseudomonadati</taxon>
        <taxon>Pseudomonadota</taxon>
        <taxon>Alphaproteobacteria</taxon>
        <taxon>Rhodobacterales</taxon>
        <taxon>Roseobacteraceae</taxon>
        <taxon>Poseidonocella</taxon>
    </lineage>
</organism>
<dbReference type="EMBL" id="FOJU01000002">
    <property type="protein sequence ID" value="SFA84529.1"/>
    <property type="molecule type" value="Genomic_DNA"/>
</dbReference>
<gene>
    <name evidence="1" type="ORF">SAMN05421688_1097</name>
</gene>
<dbReference type="RefSeq" id="WP_092061441.1">
    <property type="nucleotide sequence ID" value="NZ_FOJU01000002.1"/>
</dbReference>
<dbReference type="AlphaFoldDB" id="A0A1I0W6Y4"/>
<dbReference type="OrthoDB" id="7860049at2"/>
<evidence type="ECO:0000313" key="1">
    <source>
        <dbReference type="EMBL" id="SFA84529.1"/>
    </source>
</evidence>
<evidence type="ECO:0008006" key="3">
    <source>
        <dbReference type="Google" id="ProtNLM"/>
    </source>
</evidence>
<reference evidence="1 2" key="1">
    <citation type="submission" date="2016-10" db="EMBL/GenBank/DDBJ databases">
        <authorList>
            <person name="de Groot N.N."/>
        </authorList>
    </citation>
    <scope>NUCLEOTIDE SEQUENCE [LARGE SCALE GENOMIC DNA]</scope>
    <source>
        <strain evidence="1 2">DSM 29316</strain>
    </source>
</reference>
<dbReference type="Proteomes" id="UP000198796">
    <property type="component" value="Unassembled WGS sequence"/>
</dbReference>